<accession>A0A0A0I7S7</accession>
<comment type="caution">
    <text evidence="2">The sequence shown here is derived from an EMBL/GenBank/DDBJ whole genome shotgun (WGS) entry which is preliminary data.</text>
</comment>
<feature type="transmembrane region" description="Helical" evidence="1">
    <location>
        <begin position="73"/>
        <end position="89"/>
    </location>
</feature>
<dbReference type="EMBL" id="JENJ01000009">
    <property type="protein sequence ID" value="KGM97509.1"/>
    <property type="molecule type" value="Genomic_DNA"/>
</dbReference>
<feature type="transmembrane region" description="Helical" evidence="1">
    <location>
        <begin position="12"/>
        <end position="32"/>
    </location>
</feature>
<reference evidence="2 3" key="1">
    <citation type="submission" date="2014-01" db="EMBL/GenBank/DDBJ databases">
        <title>Plasmidome dynamics in the species complex Clostridium novyi sensu lato converts strains of independent lineages into distinctly different pathogens.</title>
        <authorList>
            <person name="Skarin H."/>
            <person name="Segerman B."/>
        </authorList>
    </citation>
    <scope>NUCLEOTIDE SEQUENCE [LARGE SCALE GENOMIC DNA]</scope>
    <source>
        <strain evidence="2 3">4552</strain>
    </source>
</reference>
<feature type="transmembrane region" description="Helical" evidence="1">
    <location>
        <begin position="141"/>
        <end position="162"/>
    </location>
</feature>
<proteinExistence type="predicted"/>
<feature type="transmembrane region" description="Helical" evidence="1">
    <location>
        <begin position="44"/>
        <end position="61"/>
    </location>
</feature>
<keyword evidence="1" id="KW-0812">Transmembrane</keyword>
<feature type="transmembrane region" description="Helical" evidence="1">
    <location>
        <begin position="109"/>
        <end position="129"/>
    </location>
</feature>
<dbReference type="Proteomes" id="UP000030012">
    <property type="component" value="Unassembled WGS sequence"/>
</dbReference>
<dbReference type="OrthoDB" id="1886387at2"/>
<evidence type="ECO:0000313" key="3">
    <source>
        <dbReference type="Proteomes" id="UP000030012"/>
    </source>
</evidence>
<organism evidence="2 3">
    <name type="scientific">Clostridium novyi A str. 4552</name>
    <dbReference type="NCBI Taxonomy" id="1444289"/>
    <lineage>
        <taxon>Bacteria</taxon>
        <taxon>Bacillati</taxon>
        <taxon>Bacillota</taxon>
        <taxon>Clostridia</taxon>
        <taxon>Eubacteriales</taxon>
        <taxon>Clostridiaceae</taxon>
        <taxon>Clostridium</taxon>
    </lineage>
</organism>
<protein>
    <submittedName>
        <fullName evidence="2">Uncharacterized protein</fullName>
    </submittedName>
</protein>
<dbReference type="RefSeq" id="WP_039253097.1">
    <property type="nucleotide sequence ID" value="NZ_JENJ01000009.1"/>
</dbReference>
<gene>
    <name evidence="2" type="ORF">Z968_03030</name>
</gene>
<evidence type="ECO:0000256" key="1">
    <source>
        <dbReference type="SAM" id="Phobius"/>
    </source>
</evidence>
<feature type="transmembrane region" description="Helical" evidence="1">
    <location>
        <begin position="201"/>
        <end position="219"/>
    </location>
</feature>
<evidence type="ECO:0000313" key="2">
    <source>
        <dbReference type="EMBL" id="KGM97509.1"/>
    </source>
</evidence>
<keyword evidence="1" id="KW-0472">Membrane</keyword>
<name>A0A0A0I7S7_CLONO</name>
<sequence length="224" mass="26249">MVQNKNNKNQRMLNILFALTIVMIPFNSLPYMKNIFGELSGEGAFYPLFIISSIVAIRMLYNGKIRIRKNKVFIVLFILLTWITISGMINMEFISKNYTKGRSGINKYIMQLLVYVFGIITTYISYYVVKNCNISLEKIRRYIIISFYIVGFYSIFEIMRFLNINIGTNLISKIDCIIRNTTSGYVFGEYDRLRSVCAESSWFSMYAAFVFPWIFTCLFDKKIN</sequence>
<keyword evidence="1" id="KW-1133">Transmembrane helix</keyword>
<dbReference type="AlphaFoldDB" id="A0A0A0I7S7"/>